<name>A0ABN7NQJ5_TIMPD</name>
<sequence length="498" mass="56134">MTHWINPKKTGRVENIKKRFEVRSQSGNHGTNIPESIDEISNHKEYQTYKKISVPQRPKTTRGVVGQLRNSNGEGRGNIRRSPAFRCDKSVCGKNVINCDKQQSLIESRLKTFESCQNVKSVVKKLNSCGADSNKEFSNTYKTPIEKEQNSQNTYGVLIKEVTNLCVNSPFAQELKNDNTSYVKQGSKEEYAIKTMSKPVHLSYSNSACISPLPSYISKENLESIETTHASQLKIKESISAEKELTNTLKAVLKTPLPKGPPPKKPPRTFAHTVMLENKSQNPIETEHVPCKAVTSMPLISNKDKLQSHKFDSHKKLEKLEKALHNHNHITGIDVLKPKSPLFQRTTINKSTDPSRIEDTNFEVDRLNKNISGSVPVNQMKLQGHPLSKTKTKSFPLRLLNSLDCVSSQGAAYAQIQKCNIAIDESKDCHTALMSSFDDTALHFNLRKELNEVLHKSHSVEHIYAEPCTVGVKQKLSKSETNPYMVDDFIVKWCRQII</sequence>
<reference evidence="2" key="1">
    <citation type="submission" date="2021-03" db="EMBL/GenBank/DDBJ databases">
        <authorList>
            <person name="Tran Van P."/>
        </authorList>
    </citation>
    <scope>NUCLEOTIDE SEQUENCE</scope>
</reference>
<feature type="region of interest" description="Disordered" evidence="1">
    <location>
        <begin position="56"/>
        <end position="80"/>
    </location>
</feature>
<protein>
    <submittedName>
        <fullName evidence="2">Uncharacterized protein</fullName>
    </submittedName>
</protein>
<evidence type="ECO:0000256" key="1">
    <source>
        <dbReference type="SAM" id="MobiDB-lite"/>
    </source>
</evidence>
<organism evidence="2 3">
    <name type="scientific">Timema podura</name>
    <name type="common">Walking stick</name>
    <dbReference type="NCBI Taxonomy" id="61482"/>
    <lineage>
        <taxon>Eukaryota</taxon>
        <taxon>Metazoa</taxon>
        <taxon>Ecdysozoa</taxon>
        <taxon>Arthropoda</taxon>
        <taxon>Hexapoda</taxon>
        <taxon>Insecta</taxon>
        <taxon>Pterygota</taxon>
        <taxon>Neoptera</taxon>
        <taxon>Polyneoptera</taxon>
        <taxon>Phasmatodea</taxon>
        <taxon>Timematodea</taxon>
        <taxon>Timematoidea</taxon>
        <taxon>Timematidae</taxon>
        <taxon>Timema</taxon>
    </lineage>
</organism>
<dbReference type="EMBL" id="CAJPIN010004156">
    <property type="protein sequence ID" value="CAG2056644.1"/>
    <property type="molecule type" value="Genomic_DNA"/>
</dbReference>
<evidence type="ECO:0000313" key="3">
    <source>
        <dbReference type="Proteomes" id="UP001153148"/>
    </source>
</evidence>
<keyword evidence="3" id="KW-1185">Reference proteome</keyword>
<gene>
    <name evidence="2" type="ORF">TPAB3V08_LOCUS3633</name>
</gene>
<evidence type="ECO:0000313" key="2">
    <source>
        <dbReference type="EMBL" id="CAG2056644.1"/>
    </source>
</evidence>
<accession>A0ABN7NQJ5</accession>
<dbReference type="Proteomes" id="UP001153148">
    <property type="component" value="Unassembled WGS sequence"/>
</dbReference>
<comment type="caution">
    <text evidence="2">The sequence shown here is derived from an EMBL/GenBank/DDBJ whole genome shotgun (WGS) entry which is preliminary data.</text>
</comment>
<proteinExistence type="predicted"/>